<accession>A0AAP3A2P2</accession>
<proteinExistence type="predicted"/>
<evidence type="ECO:0000313" key="2">
    <source>
        <dbReference type="Proteomes" id="UP001208624"/>
    </source>
</evidence>
<sequence length="20" mass="2226">GPWLALGSMINLGYLAWISY</sequence>
<organism evidence="1 2">
    <name type="scientific">Escherichia coli</name>
    <dbReference type="NCBI Taxonomy" id="562"/>
    <lineage>
        <taxon>Bacteria</taxon>
        <taxon>Pseudomonadati</taxon>
        <taxon>Pseudomonadota</taxon>
        <taxon>Gammaproteobacteria</taxon>
        <taxon>Enterobacterales</taxon>
        <taxon>Enterobacteriaceae</taxon>
        <taxon>Escherichia</taxon>
    </lineage>
</organism>
<name>A0AAP3A2P2_ECOLX</name>
<dbReference type="EMBL" id="JAOVKC010000220">
    <property type="protein sequence ID" value="MCV5625193.1"/>
    <property type="molecule type" value="Genomic_DNA"/>
</dbReference>
<dbReference type="AlphaFoldDB" id="A0AAP3A2P2"/>
<reference evidence="1" key="1">
    <citation type="submission" date="2023-06" db="EMBL/GenBank/DDBJ databases">
        <title>Deciphering the underlying mechanisms mediating the transmission of blaNDM gene from human to animals in China.</title>
        <authorList>
            <person name="Chen K."/>
            <person name="Chen S."/>
        </authorList>
    </citation>
    <scope>NUCLEOTIDE SEQUENCE</scope>
    <source>
        <strain evidence="1">1199</strain>
    </source>
</reference>
<evidence type="ECO:0000313" key="1">
    <source>
        <dbReference type="EMBL" id="MCV5625193.1"/>
    </source>
</evidence>
<dbReference type="Proteomes" id="UP001208624">
    <property type="component" value="Unassembled WGS sequence"/>
</dbReference>
<protein>
    <recommendedName>
        <fullName evidence="3">Prepilin peptidase</fullName>
    </recommendedName>
</protein>
<evidence type="ECO:0008006" key="3">
    <source>
        <dbReference type="Google" id="ProtNLM"/>
    </source>
</evidence>
<comment type="caution">
    <text evidence="1">The sequence shown here is derived from an EMBL/GenBank/DDBJ whole genome shotgun (WGS) entry which is preliminary data.</text>
</comment>
<gene>
    <name evidence="1" type="ORF">OFN31_26415</name>
</gene>
<feature type="non-terminal residue" evidence="1">
    <location>
        <position position="1"/>
    </location>
</feature>